<sequence length="188" mass="21226">MQNFLQNKNSKMSSNGLQTHVIQPLKNLNIKMLQPLRSISQIAVYKIQNKARLDLSVDYAKHARLNNINLTHSNISVKPTLQNTCHTTSSTLKYAKNYDTLHKISFLLFGYILCGMIYTAHANTPTNNKIQIQHNDTTQAQKVQVRGDTLVIQDASCQSKNITLLQSLQTKDSKNTTTPQECDDSTHK</sequence>
<evidence type="ECO:0000256" key="1">
    <source>
        <dbReference type="SAM" id="Phobius"/>
    </source>
</evidence>
<comment type="caution">
    <text evidence="2">The sequence shown here is derived from an EMBL/GenBank/DDBJ whole genome shotgun (WGS) entry which is preliminary data.</text>
</comment>
<dbReference type="Proteomes" id="UP000029878">
    <property type="component" value="Unassembled WGS sequence"/>
</dbReference>
<name>A0A4U8S5W1_9HELI</name>
<reference evidence="2 3" key="1">
    <citation type="journal article" date="2014" name="Genome Announc.">
        <title>Draft genome sequences of eight enterohepatic helicobacter species isolated from both laboratory and wild rodents.</title>
        <authorList>
            <person name="Sheh A."/>
            <person name="Shen Z."/>
            <person name="Fox J.G."/>
        </authorList>
    </citation>
    <scope>NUCLEOTIDE SEQUENCE [LARGE SCALE GENOMIC DNA]</scope>
    <source>
        <strain evidence="2 3">ATCC 700114</strain>
    </source>
</reference>
<gene>
    <name evidence="2" type="ORF">LS81_008840</name>
</gene>
<accession>A0A4U8S5W1</accession>
<dbReference type="RefSeq" id="WP_052096543.1">
    <property type="nucleotide sequence ID" value="NZ_FZNG01000003.1"/>
</dbReference>
<organism evidence="2 3">
    <name type="scientific">Helicobacter trogontum</name>
    <dbReference type="NCBI Taxonomy" id="50960"/>
    <lineage>
        <taxon>Bacteria</taxon>
        <taxon>Pseudomonadati</taxon>
        <taxon>Campylobacterota</taxon>
        <taxon>Epsilonproteobacteria</taxon>
        <taxon>Campylobacterales</taxon>
        <taxon>Helicobacteraceae</taxon>
        <taxon>Helicobacter</taxon>
    </lineage>
</organism>
<keyword evidence="1" id="KW-0812">Transmembrane</keyword>
<feature type="transmembrane region" description="Helical" evidence="1">
    <location>
        <begin position="104"/>
        <end position="121"/>
    </location>
</feature>
<evidence type="ECO:0000313" key="3">
    <source>
        <dbReference type="Proteomes" id="UP000029878"/>
    </source>
</evidence>
<keyword evidence="1" id="KW-0472">Membrane</keyword>
<dbReference type="EMBL" id="JRPL02000026">
    <property type="protein sequence ID" value="TLD81201.1"/>
    <property type="molecule type" value="Genomic_DNA"/>
</dbReference>
<proteinExistence type="predicted"/>
<dbReference type="OrthoDB" id="10014368at2"/>
<keyword evidence="1" id="KW-1133">Transmembrane helix</keyword>
<evidence type="ECO:0000313" key="2">
    <source>
        <dbReference type="EMBL" id="TLD81201.1"/>
    </source>
</evidence>
<dbReference type="AlphaFoldDB" id="A0A4U8S5W1"/>
<protein>
    <submittedName>
        <fullName evidence="2">Uncharacterized protein</fullName>
    </submittedName>
</protein>